<accession>A0A6H1ZG99</accession>
<proteinExistence type="predicted"/>
<evidence type="ECO:0008006" key="2">
    <source>
        <dbReference type="Google" id="ProtNLM"/>
    </source>
</evidence>
<dbReference type="InterPro" id="IPR019694">
    <property type="entry name" value="Phage_HP1_Orf23"/>
</dbReference>
<dbReference type="AlphaFoldDB" id="A0A6H1ZG99"/>
<name>A0A6H1ZG99_9ZZZZ</name>
<dbReference type="EMBL" id="MT144005">
    <property type="protein sequence ID" value="QJA46220.1"/>
    <property type="molecule type" value="Genomic_DNA"/>
</dbReference>
<evidence type="ECO:0000313" key="1">
    <source>
        <dbReference type="EMBL" id="QJA46220.1"/>
    </source>
</evidence>
<dbReference type="Pfam" id="PF10758">
    <property type="entry name" value="DUF2586"/>
    <property type="match status" value="1"/>
</dbReference>
<gene>
    <name evidence="1" type="ORF">TM448A00340_0021</name>
</gene>
<protein>
    <recommendedName>
        <fullName evidence="2">Tail protein</fullName>
    </recommendedName>
</protein>
<organism evidence="1">
    <name type="scientific">viral metagenome</name>
    <dbReference type="NCBI Taxonomy" id="1070528"/>
    <lineage>
        <taxon>unclassified sequences</taxon>
        <taxon>metagenomes</taxon>
        <taxon>organismal metagenomes</taxon>
    </lineage>
</organism>
<reference evidence="1" key="1">
    <citation type="submission" date="2020-03" db="EMBL/GenBank/DDBJ databases">
        <title>The deep terrestrial virosphere.</title>
        <authorList>
            <person name="Holmfeldt K."/>
            <person name="Nilsson E."/>
            <person name="Simone D."/>
            <person name="Lopez-Fernandez M."/>
            <person name="Wu X."/>
            <person name="de Brujin I."/>
            <person name="Lundin D."/>
            <person name="Andersson A."/>
            <person name="Bertilsson S."/>
            <person name="Dopson M."/>
        </authorList>
    </citation>
    <scope>NUCLEOTIDE SEQUENCE</scope>
    <source>
        <strain evidence="1">TM448A00340</strain>
    </source>
</reference>
<sequence>MALGKVSVNNLNLGQVAVTEIERYFLFIGPAAANVGELIPLNTQSDLDAALGVADSDLKRQVTAARLNGGDRWACLAAPIDALAGSWEDALELSQQQGFSVEAVVITSPVTSGAELSDMHDAAVMLNNTYGRRAFVMAATAGCDPDLQTWNQYLIEQRAIVQDLAAPRVLVVPQLHGNDLGVLAGRLANAAVSIADSPMRVATGAVLGLGDTPVDVEGIPLPSAIRAELDTARFSVSQTYPDYPGVFWGDGNMLDAPGSDFQVVEYLRLADKAARRVRILLIQRVADRRLNNTPNAMAAATSALMAPLRAMSRSVQFAGQVFPGEIEPPKDGDIVLVWQSKTKVEAYLKLKPYNCPKDLTANIALDLSNDDSE</sequence>